<protein>
    <submittedName>
        <fullName evidence="2">Uncharacterized protein</fullName>
    </submittedName>
</protein>
<keyword evidence="1" id="KW-0812">Transmembrane</keyword>
<feature type="transmembrane region" description="Helical" evidence="1">
    <location>
        <begin position="12"/>
        <end position="35"/>
    </location>
</feature>
<gene>
    <name evidence="2" type="ORF">Vbra_12570</name>
</gene>
<keyword evidence="3" id="KW-1185">Reference proteome</keyword>
<feature type="transmembrane region" description="Helical" evidence="1">
    <location>
        <begin position="111"/>
        <end position="132"/>
    </location>
</feature>
<dbReference type="EMBL" id="CDMY01000281">
    <property type="protein sequence ID" value="CEL99460.1"/>
    <property type="molecule type" value="Genomic_DNA"/>
</dbReference>
<keyword evidence="1" id="KW-0472">Membrane</keyword>
<evidence type="ECO:0000313" key="3">
    <source>
        <dbReference type="Proteomes" id="UP000041254"/>
    </source>
</evidence>
<proteinExistence type="predicted"/>
<evidence type="ECO:0000256" key="1">
    <source>
        <dbReference type="SAM" id="Phobius"/>
    </source>
</evidence>
<feature type="transmembrane region" description="Helical" evidence="1">
    <location>
        <begin position="187"/>
        <end position="207"/>
    </location>
</feature>
<dbReference type="Gene3D" id="1.20.140.150">
    <property type="match status" value="1"/>
</dbReference>
<accession>A0A0G4EPB4</accession>
<reference evidence="2 3" key="1">
    <citation type="submission" date="2014-11" db="EMBL/GenBank/DDBJ databases">
        <authorList>
            <person name="Zhu J."/>
            <person name="Qi W."/>
            <person name="Song R."/>
        </authorList>
    </citation>
    <scope>NUCLEOTIDE SEQUENCE [LARGE SCALE GENOMIC DNA]</scope>
</reference>
<keyword evidence="1" id="KW-1133">Transmembrane helix</keyword>
<dbReference type="AlphaFoldDB" id="A0A0G4EPB4"/>
<dbReference type="PhylomeDB" id="A0A0G4EPB4"/>
<dbReference type="InParanoid" id="A0A0G4EPB4"/>
<sequence>MSFAAIRAAAAMFSWHAMTAGVLGLVALVLMITGLTHFKWVLQTSLQTDCSEPADYFSCKKRDLPEAKDLCVCRAEFQEARESIEDDTDCKDSNKDTCDRLDTHITAGLGMIIPGALGLTTLAGAIVFSFMTSLLNQRWSRPAIACYLASLLLFFLGLVIWGSLTSGKKEAGPHCIDKDGDKFECPLGYSSILAIVSLCLAFISTILQSLPIPGIDKF</sequence>
<name>A0A0G4EPB4_VITBC</name>
<dbReference type="Proteomes" id="UP000041254">
    <property type="component" value="Unassembled WGS sequence"/>
</dbReference>
<evidence type="ECO:0000313" key="2">
    <source>
        <dbReference type="EMBL" id="CEL99460.1"/>
    </source>
</evidence>
<organism evidence="2 3">
    <name type="scientific">Vitrella brassicaformis (strain CCMP3155)</name>
    <dbReference type="NCBI Taxonomy" id="1169540"/>
    <lineage>
        <taxon>Eukaryota</taxon>
        <taxon>Sar</taxon>
        <taxon>Alveolata</taxon>
        <taxon>Colpodellida</taxon>
        <taxon>Vitrellaceae</taxon>
        <taxon>Vitrella</taxon>
    </lineage>
</organism>
<dbReference type="VEuPathDB" id="CryptoDB:Vbra_12570"/>
<feature type="transmembrane region" description="Helical" evidence="1">
    <location>
        <begin position="144"/>
        <end position="164"/>
    </location>
</feature>